<dbReference type="STRING" id="1166018.FAES_3613"/>
<dbReference type="AlphaFoldDB" id="I0KBW7"/>
<dbReference type="GO" id="GO:0050660">
    <property type="term" value="F:flavin adenine dinucleotide binding"/>
    <property type="evidence" value="ECO:0007669"/>
    <property type="project" value="InterPro"/>
</dbReference>
<dbReference type="OrthoDB" id="9798188at2"/>
<dbReference type="InterPro" id="IPR000644">
    <property type="entry name" value="CBS_dom"/>
</dbReference>
<dbReference type="InterPro" id="IPR046342">
    <property type="entry name" value="CBS_dom_sf"/>
</dbReference>
<reference evidence="13 14" key="1">
    <citation type="journal article" date="2012" name="J. Bacteriol.">
        <title>Genome Sequence of Fibrella aestuarina BUZ 2T, a Filamentous Marine Bacterium.</title>
        <authorList>
            <person name="Filippini M."/>
            <person name="Qi W."/>
            <person name="Blom J."/>
            <person name="Goesmann A."/>
            <person name="Smits T.H."/>
            <person name="Bagheri H.C."/>
        </authorList>
    </citation>
    <scope>NUCLEOTIDE SEQUENCE [LARGE SCALE GENOMIC DNA]</scope>
    <source>
        <strain evidence="14">BUZ 2T</strain>
    </source>
</reference>
<dbReference type="PROSITE" id="PS51371">
    <property type="entry name" value="CBS"/>
    <property type="match status" value="1"/>
</dbReference>
<keyword evidence="4" id="KW-0677">Repeat</keyword>
<feature type="transmembrane region" description="Helical" evidence="10">
    <location>
        <begin position="115"/>
        <end position="135"/>
    </location>
</feature>
<dbReference type="PATRIC" id="fig|1166018.3.peg.5394"/>
<evidence type="ECO:0000256" key="6">
    <source>
        <dbReference type="ARBA" id="ARBA00023122"/>
    </source>
</evidence>
<evidence type="ECO:0000256" key="5">
    <source>
        <dbReference type="ARBA" id="ARBA00022989"/>
    </source>
</evidence>
<dbReference type="InterPro" id="IPR036318">
    <property type="entry name" value="FAD-bd_PCMH-like_sf"/>
</dbReference>
<dbReference type="CDD" id="cd04590">
    <property type="entry name" value="CBS_pair_CorC_HlyC_assoc"/>
    <property type="match status" value="1"/>
</dbReference>
<keyword evidence="14" id="KW-1185">Reference proteome</keyword>
<feature type="transmembrane region" description="Helical" evidence="10">
    <location>
        <begin position="17"/>
        <end position="38"/>
    </location>
</feature>
<evidence type="ECO:0000256" key="2">
    <source>
        <dbReference type="ARBA" id="ARBA00022475"/>
    </source>
</evidence>
<organism evidence="13 14">
    <name type="scientific">Fibrella aestuarina BUZ 2</name>
    <dbReference type="NCBI Taxonomy" id="1166018"/>
    <lineage>
        <taxon>Bacteria</taxon>
        <taxon>Pseudomonadati</taxon>
        <taxon>Bacteroidota</taxon>
        <taxon>Cytophagia</taxon>
        <taxon>Cytophagales</taxon>
        <taxon>Spirosomataceae</taxon>
        <taxon>Fibrella</taxon>
    </lineage>
</organism>
<dbReference type="Proteomes" id="UP000011058">
    <property type="component" value="Chromosome"/>
</dbReference>
<evidence type="ECO:0000313" key="13">
    <source>
        <dbReference type="EMBL" id="CCH01620.1"/>
    </source>
</evidence>
<evidence type="ECO:0000259" key="12">
    <source>
        <dbReference type="PROSITE" id="PS51846"/>
    </source>
</evidence>
<feature type="domain" description="CNNM transmembrane" evidence="12">
    <location>
        <begin position="15"/>
        <end position="215"/>
    </location>
</feature>
<dbReference type="GO" id="GO:0005886">
    <property type="term" value="C:plasma membrane"/>
    <property type="evidence" value="ECO:0007669"/>
    <property type="project" value="UniProtKB-SubCell"/>
</dbReference>
<dbReference type="PROSITE" id="PS51846">
    <property type="entry name" value="CNNM"/>
    <property type="match status" value="1"/>
</dbReference>
<dbReference type="InterPro" id="IPR005170">
    <property type="entry name" value="Transptr-assoc_dom"/>
</dbReference>
<dbReference type="PANTHER" id="PTHR43099">
    <property type="entry name" value="UPF0053 PROTEIN YRKA"/>
    <property type="match status" value="1"/>
</dbReference>
<accession>I0KBW7</accession>
<evidence type="ECO:0000256" key="7">
    <source>
        <dbReference type="ARBA" id="ARBA00023136"/>
    </source>
</evidence>
<protein>
    <recommendedName>
        <fullName evidence="15">Hemolysin</fullName>
    </recommendedName>
</protein>
<evidence type="ECO:0000313" key="14">
    <source>
        <dbReference type="Proteomes" id="UP000011058"/>
    </source>
</evidence>
<name>I0KBW7_9BACT</name>
<dbReference type="InterPro" id="IPR044751">
    <property type="entry name" value="Ion_transp-like_CBS"/>
</dbReference>
<dbReference type="EMBL" id="HE796683">
    <property type="protein sequence ID" value="CCH01620.1"/>
    <property type="molecule type" value="Genomic_DNA"/>
</dbReference>
<evidence type="ECO:0000256" key="4">
    <source>
        <dbReference type="ARBA" id="ARBA00022737"/>
    </source>
</evidence>
<evidence type="ECO:0000256" key="9">
    <source>
        <dbReference type="PROSITE-ProRule" id="PRU01193"/>
    </source>
</evidence>
<dbReference type="PANTHER" id="PTHR43099:SF2">
    <property type="entry name" value="UPF0053 PROTEIN YRKA"/>
    <property type="match status" value="1"/>
</dbReference>
<dbReference type="Pfam" id="PF00571">
    <property type="entry name" value="CBS"/>
    <property type="match status" value="2"/>
</dbReference>
<dbReference type="Pfam" id="PF01595">
    <property type="entry name" value="CNNM"/>
    <property type="match status" value="1"/>
</dbReference>
<evidence type="ECO:0000256" key="3">
    <source>
        <dbReference type="ARBA" id="ARBA00022692"/>
    </source>
</evidence>
<evidence type="ECO:0000259" key="11">
    <source>
        <dbReference type="PROSITE" id="PS51371"/>
    </source>
</evidence>
<dbReference type="SUPFAM" id="SSF54631">
    <property type="entry name" value="CBS-domain pair"/>
    <property type="match status" value="1"/>
</dbReference>
<sequence>MALFCPDSSAIFATGLFVYYVEILIILVLTILNGIFSMSEIALVSSRRSKLETAAKNGDSRAQTALDLANAPNRFLSTVQIGITLIGILLGIFSGDKLTTDVQELIAQISFLQPYSRSVAVVVVLLLLTYVSLVLGELVPKRIGLSNPEGIAKTMAAPMILLSKVTSPFISLLSVSSDLLIKLLGIKPNESAVTEEEIKSLVQEGSTAGAIEEIEHEIVQNVFQLGDRKITSLMTNRQSIVYLDLEADVAENKAQILEYKHAVYPLVNGSVDEVVGLIHSKDLLGKDLDTELTKLIDLKRDALFVPENNRAYQVLERFRERRQYAGIIVDEYGGVLGIVTLNDILDALVGDISDESEFNYDIHQRDDGTYLIDAALPFDDFVSYFDITLSAQARRDLTDFDTLGGFALHILKDIPKEGETFRWQAFDFEIIDMDKNRIDKMLVRPIQEE</sequence>
<keyword evidence="3 9" id="KW-0812">Transmembrane</keyword>
<dbReference type="SUPFAM" id="SSF56176">
    <property type="entry name" value="FAD-binding/transporter-associated domain-like"/>
    <property type="match status" value="1"/>
</dbReference>
<dbReference type="Gene3D" id="3.30.465.10">
    <property type="match status" value="1"/>
</dbReference>
<evidence type="ECO:0008006" key="15">
    <source>
        <dbReference type="Google" id="ProtNLM"/>
    </source>
</evidence>
<evidence type="ECO:0000256" key="1">
    <source>
        <dbReference type="ARBA" id="ARBA00004651"/>
    </source>
</evidence>
<dbReference type="Pfam" id="PF03471">
    <property type="entry name" value="CorC_HlyC"/>
    <property type="match status" value="1"/>
</dbReference>
<evidence type="ECO:0000256" key="10">
    <source>
        <dbReference type="SAM" id="Phobius"/>
    </source>
</evidence>
<feature type="domain" description="CBS" evidence="11">
    <location>
        <begin position="298"/>
        <end position="355"/>
    </location>
</feature>
<dbReference type="SMART" id="SM00116">
    <property type="entry name" value="CBS"/>
    <property type="match status" value="2"/>
</dbReference>
<dbReference type="KEGG" id="fae:FAES_3613"/>
<keyword evidence="2" id="KW-1003">Cell membrane</keyword>
<keyword evidence="5 9" id="KW-1133">Transmembrane helix</keyword>
<dbReference type="SMART" id="SM01091">
    <property type="entry name" value="CorC_HlyC"/>
    <property type="match status" value="1"/>
</dbReference>
<proteinExistence type="predicted"/>
<dbReference type="InterPro" id="IPR002550">
    <property type="entry name" value="CNNM"/>
</dbReference>
<dbReference type="HOGENOM" id="CLU_015237_4_0_10"/>
<dbReference type="eggNOG" id="COG1253">
    <property type="taxonomic scope" value="Bacteria"/>
</dbReference>
<evidence type="ECO:0000256" key="8">
    <source>
        <dbReference type="PROSITE-ProRule" id="PRU00703"/>
    </source>
</evidence>
<dbReference type="InterPro" id="IPR051676">
    <property type="entry name" value="UPF0053_domain"/>
</dbReference>
<keyword evidence="6 8" id="KW-0129">CBS domain</keyword>
<dbReference type="Gene3D" id="3.10.580.10">
    <property type="entry name" value="CBS-domain"/>
    <property type="match status" value="1"/>
</dbReference>
<comment type="subcellular location">
    <subcellularLocation>
        <location evidence="1">Cell membrane</location>
        <topology evidence="1">Multi-pass membrane protein</topology>
    </subcellularLocation>
</comment>
<keyword evidence="7 9" id="KW-0472">Membrane</keyword>
<gene>
    <name evidence="13" type="ORF">FAES_3613</name>
</gene>
<dbReference type="InterPro" id="IPR016169">
    <property type="entry name" value="FAD-bd_PCMH_sub2"/>
</dbReference>